<gene>
    <name evidence="2" type="ORF">KCG34_17740</name>
</gene>
<sequence length="64" mass="6645">MLAQALLAGLPLVLIAATIFVVHSLARVVLLVSWAVAAIVGARAAAQLFQLMLAERRGAVQSGH</sequence>
<keyword evidence="1" id="KW-0812">Transmembrane</keyword>
<organism evidence="2 3">
    <name type="scientific">Phenylobacterium montanum</name>
    <dbReference type="NCBI Taxonomy" id="2823693"/>
    <lineage>
        <taxon>Bacteria</taxon>
        <taxon>Pseudomonadati</taxon>
        <taxon>Pseudomonadota</taxon>
        <taxon>Alphaproteobacteria</taxon>
        <taxon>Caulobacterales</taxon>
        <taxon>Caulobacteraceae</taxon>
        <taxon>Phenylobacterium</taxon>
    </lineage>
</organism>
<protein>
    <submittedName>
        <fullName evidence="2">Uncharacterized protein</fullName>
    </submittedName>
</protein>
<dbReference type="EMBL" id="CP073078">
    <property type="protein sequence ID" value="QUD86900.1"/>
    <property type="molecule type" value="Genomic_DNA"/>
</dbReference>
<dbReference type="RefSeq" id="WP_211936952.1">
    <property type="nucleotide sequence ID" value="NZ_CP073078.1"/>
</dbReference>
<feature type="transmembrane region" description="Helical" evidence="1">
    <location>
        <begin position="34"/>
        <end position="54"/>
    </location>
</feature>
<dbReference type="KEGG" id="caul:KCG34_17740"/>
<dbReference type="Proteomes" id="UP000676409">
    <property type="component" value="Chromosome"/>
</dbReference>
<keyword evidence="3" id="KW-1185">Reference proteome</keyword>
<accession>A0A975FWV8</accession>
<proteinExistence type="predicted"/>
<dbReference type="AlphaFoldDB" id="A0A975FWV8"/>
<reference evidence="2" key="1">
    <citation type="submission" date="2021-04" db="EMBL/GenBank/DDBJ databases">
        <title>The complete genome sequence of Caulobacter sp. S6.</title>
        <authorList>
            <person name="Tang Y."/>
            <person name="Ouyang W."/>
            <person name="Liu Q."/>
            <person name="Huang B."/>
            <person name="Guo Z."/>
            <person name="Lei P."/>
        </authorList>
    </citation>
    <scope>NUCLEOTIDE SEQUENCE</scope>
    <source>
        <strain evidence="2">S6</strain>
    </source>
</reference>
<keyword evidence="1" id="KW-0472">Membrane</keyword>
<evidence type="ECO:0000313" key="2">
    <source>
        <dbReference type="EMBL" id="QUD86900.1"/>
    </source>
</evidence>
<name>A0A975FWV8_9CAUL</name>
<keyword evidence="1" id="KW-1133">Transmembrane helix</keyword>
<evidence type="ECO:0000313" key="3">
    <source>
        <dbReference type="Proteomes" id="UP000676409"/>
    </source>
</evidence>
<evidence type="ECO:0000256" key="1">
    <source>
        <dbReference type="SAM" id="Phobius"/>
    </source>
</evidence>